<dbReference type="Gene3D" id="3.20.80.10">
    <property type="entry name" value="Regulatory factor, effector binding domain"/>
    <property type="match status" value="1"/>
</dbReference>
<accession>A0A1G5GU56</accession>
<protein>
    <submittedName>
        <fullName evidence="2">GyrI-like small molecule binding domain-containing protein</fullName>
    </submittedName>
</protein>
<dbReference type="OrthoDB" id="5337216at2"/>
<name>A0A1G5GU56_9BACT</name>
<dbReference type="InterPro" id="IPR029442">
    <property type="entry name" value="GyrI-like"/>
</dbReference>
<dbReference type="EMBL" id="FMUX01000011">
    <property type="protein sequence ID" value="SCY55066.1"/>
    <property type="molecule type" value="Genomic_DNA"/>
</dbReference>
<sequence>MKPILSVTLIALAAIVAILSWYGLFAKVTFSEQTISPFSFAYKKQTGNYRQSGRAMNELYVELGEEGISTTKGVGLYYDNPRKVAVKNLRSLAGCILPEESSEKWGELRTNYLVGSLPGATLPVVTFPYKGKLSVVLGTLRVYPKINAWFKNHPEQLGPVMEIYDISKGEIRYVVTRPMGGEVLDALWRAELP</sequence>
<dbReference type="Proteomes" id="UP000198870">
    <property type="component" value="Unassembled WGS sequence"/>
</dbReference>
<evidence type="ECO:0000313" key="3">
    <source>
        <dbReference type="Proteomes" id="UP000198870"/>
    </source>
</evidence>
<evidence type="ECO:0000259" key="1">
    <source>
        <dbReference type="Pfam" id="PF06445"/>
    </source>
</evidence>
<gene>
    <name evidence="2" type="ORF">SAMN05216233_111138</name>
</gene>
<dbReference type="PANTHER" id="PTHR15949:SF3">
    <property type="entry name" value="TESTIS-EXPRESSED PROTEIN 264"/>
    <property type="match status" value="1"/>
</dbReference>
<proteinExistence type="predicted"/>
<organism evidence="2 3">
    <name type="scientific">Desulfoluna spongiiphila</name>
    <dbReference type="NCBI Taxonomy" id="419481"/>
    <lineage>
        <taxon>Bacteria</taxon>
        <taxon>Pseudomonadati</taxon>
        <taxon>Thermodesulfobacteriota</taxon>
        <taxon>Desulfobacteria</taxon>
        <taxon>Desulfobacterales</taxon>
        <taxon>Desulfolunaceae</taxon>
        <taxon>Desulfoluna</taxon>
    </lineage>
</organism>
<dbReference type="RefSeq" id="WP_092211721.1">
    <property type="nucleotide sequence ID" value="NZ_FMUX01000011.1"/>
</dbReference>
<reference evidence="2 3" key="1">
    <citation type="submission" date="2016-10" db="EMBL/GenBank/DDBJ databases">
        <authorList>
            <person name="de Groot N.N."/>
        </authorList>
    </citation>
    <scope>NUCLEOTIDE SEQUENCE [LARGE SCALE GENOMIC DNA]</scope>
    <source>
        <strain evidence="2 3">AA1</strain>
    </source>
</reference>
<dbReference type="STRING" id="419481.SAMN05216233_111138"/>
<evidence type="ECO:0000313" key="2">
    <source>
        <dbReference type="EMBL" id="SCY55066.1"/>
    </source>
</evidence>
<dbReference type="InterPro" id="IPR011256">
    <property type="entry name" value="Reg_factor_effector_dom_sf"/>
</dbReference>
<keyword evidence="3" id="KW-1185">Reference proteome</keyword>
<dbReference type="Pfam" id="PF06445">
    <property type="entry name" value="GyrI-like"/>
    <property type="match status" value="1"/>
</dbReference>
<dbReference type="AlphaFoldDB" id="A0A1G5GU56"/>
<dbReference type="PANTHER" id="PTHR15949">
    <property type="entry name" value="TESTIS-EXPRESSED PROTEIN 264"/>
    <property type="match status" value="1"/>
</dbReference>
<dbReference type="SUPFAM" id="SSF55136">
    <property type="entry name" value="Probable bacterial effector-binding domain"/>
    <property type="match status" value="1"/>
</dbReference>
<feature type="domain" description="GyrI-like small molecule binding" evidence="1">
    <location>
        <begin position="32"/>
        <end position="167"/>
    </location>
</feature>